<protein>
    <recommendedName>
        <fullName evidence="1">MTTase N-terminal domain-containing protein</fullName>
    </recommendedName>
</protein>
<dbReference type="Gene3D" id="3.80.30.20">
    <property type="entry name" value="tm_1862 like domain"/>
    <property type="match status" value="1"/>
</dbReference>
<evidence type="ECO:0000313" key="2">
    <source>
        <dbReference type="EMBL" id="KAK9906538.1"/>
    </source>
</evidence>
<sequence>MPAKPVCRSQPRAAPAVAAQKDSLKVSFVSLGCPKNVVDGEVLLGDLARNGFTVTEDRVEADCIVVNTCAFVEDAKTESLEAIMEAAELKKDGRVQKVVVTGCLAQRYSIELAESLPEADFVVGFQNYSGLPTTLRNALQSTTSTSGHAESRVQVGESTVAFRPEADRYRLTPRHSAYLRVAEGCNHSCTFCAIPGFRQVSESIHK</sequence>
<comment type="caution">
    <text evidence="2">The sequence shown here is derived from an EMBL/GenBank/DDBJ whole genome shotgun (WGS) entry which is preliminary data.</text>
</comment>
<dbReference type="PROSITE" id="PS51449">
    <property type="entry name" value="MTTASE_N"/>
    <property type="match status" value="1"/>
</dbReference>
<dbReference type="InterPro" id="IPR038135">
    <property type="entry name" value="Methylthiotransferase_N_sf"/>
</dbReference>
<reference evidence="2 3" key="1">
    <citation type="journal article" date="2024" name="Nat. Commun.">
        <title>Phylogenomics reveals the evolutionary origins of lichenization in chlorophyte algae.</title>
        <authorList>
            <person name="Puginier C."/>
            <person name="Libourel C."/>
            <person name="Otte J."/>
            <person name="Skaloud P."/>
            <person name="Haon M."/>
            <person name="Grisel S."/>
            <person name="Petersen M."/>
            <person name="Berrin J.G."/>
            <person name="Delaux P.M."/>
            <person name="Dal Grande F."/>
            <person name="Keller J."/>
        </authorList>
    </citation>
    <scope>NUCLEOTIDE SEQUENCE [LARGE SCALE GENOMIC DNA]</scope>
    <source>
        <strain evidence="2 3">SAG 216-7</strain>
    </source>
</reference>
<name>A0ABR2YK72_9CHLO</name>
<dbReference type="Proteomes" id="UP001491310">
    <property type="component" value="Unassembled WGS sequence"/>
</dbReference>
<dbReference type="PANTHER" id="PTHR43837">
    <property type="entry name" value="RIBOSOMAL PROTEIN S12 METHYLTHIOTRANSFERASE RIMO"/>
    <property type="match status" value="1"/>
</dbReference>
<dbReference type="Pfam" id="PF00919">
    <property type="entry name" value="UPF0004"/>
    <property type="match status" value="1"/>
</dbReference>
<gene>
    <name evidence="2" type="ORF">WJX75_003709</name>
</gene>
<dbReference type="InterPro" id="IPR023404">
    <property type="entry name" value="rSAM_horseshoe"/>
</dbReference>
<dbReference type="InterPro" id="IPR058240">
    <property type="entry name" value="rSAM_sf"/>
</dbReference>
<dbReference type="SUPFAM" id="SSF102114">
    <property type="entry name" value="Radical SAM enzymes"/>
    <property type="match status" value="1"/>
</dbReference>
<feature type="domain" description="MTTase N-terminal" evidence="1">
    <location>
        <begin position="24"/>
        <end position="140"/>
    </location>
</feature>
<keyword evidence="3" id="KW-1185">Reference proteome</keyword>
<dbReference type="InterPro" id="IPR013848">
    <property type="entry name" value="Methylthiotransferase_N"/>
</dbReference>
<dbReference type="PANTHER" id="PTHR43837:SF1">
    <property type="entry name" value="RIBOSOMAL PROTEIN US12 METHYLTHIOTRANSFERASE RIMO"/>
    <property type="match status" value="1"/>
</dbReference>
<proteinExistence type="predicted"/>
<evidence type="ECO:0000259" key="1">
    <source>
        <dbReference type="PROSITE" id="PS51449"/>
    </source>
</evidence>
<evidence type="ECO:0000313" key="3">
    <source>
        <dbReference type="Proteomes" id="UP001491310"/>
    </source>
</evidence>
<dbReference type="InterPro" id="IPR005840">
    <property type="entry name" value="Ribosomal_uS12_MeSTrfase_RimO"/>
</dbReference>
<accession>A0ABR2YK72</accession>
<dbReference type="Gene3D" id="3.40.50.12160">
    <property type="entry name" value="Methylthiotransferase, N-terminal domain"/>
    <property type="match status" value="1"/>
</dbReference>
<dbReference type="EMBL" id="JALJOT010000010">
    <property type="protein sequence ID" value="KAK9906538.1"/>
    <property type="molecule type" value="Genomic_DNA"/>
</dbReference>
<organism evidence="2 3">
    <name type="scientific">Coccomyxa subellipsoidea</name>
    <dbReference type="NCBI Taxonomy" id="248742"/>
    <lineage>
        <taxon>Eukaryota</taxon>
        <taxon>Viridiplantae</taxon>
        <taxon>Chlorophyta</taxon>
        <taxon>core chlorophytes</taxon>
        <taxon>Trebouxiophyceae</taxon>
        <taxon>Trebouxiophyceae incertae sedis</taxon>
        <taxon>Coccomyxaceae</taxon>
        <taxon>Coccomyxa</taxon>
    </lineage>
</organism>